<organism evidence="6 7">
    <name type="scientific">Eucalyptus globulus</name>
    <name type="common">Tasmanian blue gum</name>
    <dbReference type="NCBI Taxonomy" id="34317"/>
    <lineage>
        <taxon>Eukaryota</taxon>
        <taxon>Viridiplantae</taxon>
        <taxon>Streptophyta</taxon>
        <taxon>Embryophyta</taxon>
        <taxon>Tracheophyta</taxon>
        <taxon>Spermatophyta</taxon>
        <taxon>Magnoliopsida</taxon>
        <taxon>eudicotyledons</taxon>
        <taxon>Gunneridae</taxon>
        <taxon>Pentapetalae</taxon>
        <taxon>rosids</taxon>
        <taxon>malvids</taxon>
        <taxon>Myrtales</taxon>
        <taxon>Myrtaceae</taxon>
        <taxon>Myrtoideae</taxon>
        <taxon>Eucalypteae</taxon>
        <taxon>Eucalyptus</taxon>
    </lineage>
</organism>
<dbReference type="GO" id="GO:0005634">
    <property type="term" value="C:nucleus"/>
    <property type="evidence" value="ECO:0007669"/>
    <property type="project" value="UniProtKB-SubCell"/>
</dbReference>
<feature type="region of interest" description="Disordered" evidence="3">
    <location>
        <begin position="1"/>
        <end position="26"/>
    </location>
</feature>
<comment type="caution">
    <text evidence="6">The sequence shown here is derived from an EMBL/GenBank/DDBJ whole genome shotgun (WGS) entry which is preliminary data.</text>
</comment>
<feature type="compositionally biased region" description="Polar residues" evidence="3">
    <location>
        <begin position="177"/>
        <end position="212"/>
    </location>
</feature>
<evidence type="ECO:0000256" key="2">
    <source>
        <dbReference type="ARBA" id="ARBA00023242"/>
    </source>
</evidence>
<dbReference type="InterPro" id="IPR036546">
    <property type="entry name" value="MED15_KIX"/>
</dbReference>
<dbReference type="EMBL" id="JBJKBG010000003">
    <property type="protein sequence ID" value="KAL3745265.1"/>
    <property type="molecule type" value="Genomic_DNA"/>
</dbReference>
<evidence type="ECO:0000256" key="1">
    <source>
        <dbReference type="ARBA" id="ARBA00004123"/>
    </source>
</evidence>
<proteinExistence type="predicted"/>
<keyword evidence="4" id="KW-0812">Transmembrane</keyword>
<keyword evidence="2" id="KW-0539">Nucleus</keyword>
<keyword evidence="7" id="KW-1185">Reference proteome</keyword>
<dbReference type="AlphaFoldDB" id="A0ABD3KZY5"/>
<feature type="region of interest" description="Disordered" evidence="3">
    <location>
        <begin position="169"/>
        <end position="212"/>
    </location>
</feature>
<name>A0ABD3KZY5_EUCGL</name>
<feature type="compositionally biased region" description="Polar residues" evidence="3">
    <location>
        <begin position="290"/>
        <end position="305"/>
    </location>
</feature>
<feature type="region of interest" description="Disordered" evidence="3">
    <location>
        <begin position="101"/>
        <end position="132"/>
    </location>
</feature>
<reference evidence="6 7" key="1">
    <citation type="submission" date="2024-11" db="EMBL/GenBank/DDBJ databases">
        <title>Chromosome-level genome assembly of Eucalyptus globulus Labill. provides insights into its genome evolution.</title>
        <authorList>
            <person name="Li X."/>
        </authorList>
    </citation>
    <scope>NUCLEOTIDE SEQUENCE [LARGE SCALE GENOMIC DNA]</scope>
    <source>
        <strain evidence="6">CL2024</strain>
        <tissue evidence="6">Fresh tender leaves</tissue>
    </source>
</reference>
<feature type="region of interest" description="Disordered" evidence="3">
    <location>
        <begin position="264"/>
        <end position="327"/>
    </location>
</feature>
<dbReference type="Pfam" id="PF16987">
    <property type="entry name" value="KIX_2"/>
    <property type="match status" value="1"/>
</dbReference>
<feature type="compositionally biased region" description="Low complexity" evidence="3">
    <location>
        <begin position="467"/>
        <end position="483"/>
    </location>
</feature>
<evidence type="ECO:0000313" key="7">
    <source>
        <dbReference type="Proteomes" id="UP001634007"/>
    </source>
</evidence>
<evidence type="ECO:0000259" key="5">
    <source>
        <dbReference type="Pfam" id="PF16987"/>
    </source>
</evidence>
<feature type="domain" description="Mediator complex subunit 15 KIX" evidence="5">
    <location>
        <begin position="26"/>
        <end position="103"/>
    </location>
</feature>
<comment type="subcellular location">
    <subcellularLocation>
        <location evidence="1">Nucleus</location>
    </subcellularLocation>
</comment>
<keyword evidence="4" id="KW-1133">Transmembrane helix</keyword>
<feature type="compositionally biased region" description="Polar residues" evidence="3">
    <location>
        <begin position="101"/>
        <end position="121"/>
    </location>
</feature>
<feature type="compositionally biased region" description="Polar residues" evidence="3">
    <location>
        <begin position="315"/>
        <end position="327"/>
    </location>
</feature>
<dbReference type="InterPro" id="IPR044661">
    <property type="entry name" value="MED15a/b/c-like"/>
</dbReference>
<keyword evidence="4" id="KW-0472">Membrane</keyword>
<feature type="compositionally biased region" description="Low complexity" evidence="3">
    <location>
        <begin position="269"/>
        <end position="289"/>
    </location>
</feature>
<evidence type="ECO:0000256" key="3">
    <source>
        <dbReference type="SAM" id="MobiDB-lite"/>
    </source>
</evidence>
<dbReference type="FunFam" id="1.10.246.20:FF:000003">
    <property type="entry name" value="Mediator of RNA polymerase II transcription subunit 15a"/>
    <property type="match status" value="1"/>
</dbReference>
<evidence type="ECO:0000313" key="6">
    <source>
        <dbReference type="EMBL" id="KAL3745265.1"/>
    </source>
</evidence>
<dbReference type="Gene3D" id="1.10.246.20">
    <property type="entry name" value="Coactivator CBP, KIX domain"/>
    <property type="match status" value="1"/>
</dbReference>
<accession>A0ABD3KZY5</accession>
<protein>
    <recommendedName>
        <fullName evidence="5">Mediator complex subunit 15 KIX domain-containing protein</fullName>
    </recommendedName>
</protein>
<sequence length="843" mass="96050">MDNNDWRPRPPAGVGGGGTEAALDGGDWRAQLPLESRDRIVNKIMEALKRHLPVSGPEGLQELKKIALRMEEKIYTAAISQSDYLRKISLKMLTMETKSQNTIPNALPSNPAGNSSNDPVMQSQIQNQSQSIPNSLAVNQPQARQQLLVQNIQNNVPSGVQASASLSSTLPSVSGLNQSSIPNTIGQNNNMQNMPSVSQNSLGNSMGQGVNSNMFVNSQQLQARQQMVSLQQQQQSQNSQQYIYQQQQYQQQLLKQKLQPVPHSLMSSQFQQQQQQQQQQNMLQPTQLQASQQSVLQTSSVMQPPSMQPAPLAGLQQNQQSSVPQSTQSMKSYSSTFVVSTDSSAQTGHSAGGDWQEEAYQKLKSMREAYLPELNEMYQKISIKLQQHESLPLQPKSDQLDKLKNFKLMLERVIAILQVNKADIVPSFKEKLVHYDKQIRNFINTNRPRKVAMQQGQLAPPHVHSMQQQQQQQQLQPQTTQVQSHENQMNPQLESMNLQGSVASMQQNNMGNLNHYSMSLSGVSNAQQTMIDSLQPNSNMDSGTGNASSTMQVIGMGSMQQNPVAPQQVNMSTMQQQGGVYMLQSNVNKHQSNSNMLQCQPLKQQQEQQMLQTQQLKQQYQQPQMQQQLKQQLLHQQLQQAKRQLPWQLQTHQRRSNIQLRNAAWALLLLVVVIYYIKVFLLSYIKFSILIFFQPIFGVKIYFRNRKMKLYYQMDKHNFYSKLVSGNRKIEKQRNIIVIIENINYLFIGPNMNSRNNSNLKTSYLLETRPNQHPKMLPPFSNPKHTCDMRCEYFSLLVSLRCQKISMLSQILSLKQLLQIQFQLNNLCKIIFSCDNITYKNYK</sequence>
<dbReference type="PANTHER" id="PTHR33137:SF4">
    <property type="entry name" value="MEDIATOR OF RNA POLYMERASE II TRANSCRIPTION SUBUNIT 15A-RELATED"/>
    <property type="match status" value="1"/>
</dbReference>
<feature type="region of interest" description="Disordered" evidence="3">
    <location>
        <begin position="447"/>
        <end position="488"/>
    </location>
</feature>
<dbReference type="SUPFAM" id="SSF47040">
    <property type="entry name" value="Kix domain of CBP (creb binding protein)"/>
    <property type="match status" value="1"/>
</dbReference>
<gene>
    <name evidence="6" type="ORF">ACJRO7_014386</name>
</gene>
<dbReference type="Proteomes" id="UP001634007">
    <property type="component" value="Unassembled WGS sequence"/>
</dbReference>
<evidence type="ECO:0000256" key="4">
    <source>
        <dbReference type="SAM" id="Phobius"/>
    </source>
</evidence>
<feature type="transmembrane region" description="Helical" evidence="4">
    <location>
        <begin position="660"/>
        <end position="677"/>
    </location>
</feature>
<dbReference type="InterPro" id="IPR036529">
    <property type="entry name" value="KIX_dom_sf"/>
</dbReference>
<dbReference type="PANTHER" id="PTHR33137">
    <property type="entry name" value="MEDIATOR OF RNA POLYMERASE II TRANSCRIPTION SUBUNIT 15A-RELATED"/>
    <property type="match status" value="1"/>
</dbReference>
<feature type="compositionally biased region" description="Low complexity" evidence="3">
    <location>
        <begin position="122"/>
        <end position="132"/>
    </location>
</feature>